<dbReference type="OrthoDB" id="4307511at2"/>
<dbReference type="Proteomes" id="UP000236178">
    <property type="component" value="Unassembled WGS sequence"/>
</dbReference>
<keyword evidence="2" id="KW-1133">Transmembrane helix</keyword>
<evidence type="ECO:0000256" key="2">
    <source>
        <dbReference type="SAM" id="Phobius"/>
    </source>
</evidence>
<comment type="caution">
    <text evidence="4">The sequence shown here is derived from an EMBL/GenBank/DDBJ whole genome shotgun (WGS) entry which is preliminary data.</text>
</comment>
<dbReference type="InterPro" id="IPR001478">
    <property type="entry name" value="PDZ"/>
</dbReference>
<dbReference type="AlphaFoldDB" id="A0A2I0SM29"/>
<name>A0A2I0SM29_9ACTN</name>
<accession>A0A2I0SM29</accession>
<dbReference type="EMBL" id="PJOS01000041">
    <property type="protein sequence ID" value="PKT70964.1"/>
    <property type="molecule type" value="Genomic_DNA"/>
</dbReference>
<keyword evidence="2" id="KW-0812">Transmembrane</keyword>
<evidence type="ECO:0000256" key="1">
    <source>
        <dbReference type="SAM" id="MobiDB-lite"/>
    </source>
</evidence>
<evidence type="ECO:0000259" key="3">
    <source>
        <dbReference type="SMART" id="SM00228"/>
    </source>
</evidence>
<proteinExistence type="predicted"/>
<feature type="region of interest" description="Disordered" evidence="1">
    <location>
        <begin position="1"/>
        <end position="41"/>
    </location>
</feature>
<organism evidence="4 5">
    <name type="scientific">Streptomyces populi</name>
    <dbReference type="NCBI Taxonomy" id="2058924"/>
    <lineage>
        <taxon>Bacteria</taxon>
        <taxon>Bacillati</taxon>
        <taxon>Actinomycetota</taxon>
        <taxon>Actinomycetes</taxon>
        <taxon>Kitasatosporales</taxon>
        <taxon>Streptomycetaceae</taxon>
        <taxon>Streptomyces</taxon>
    </lineage>
</organism>
<feature type="transmembrane region" description="Helical" evidence="2">
    <location>
        <begin position="48"/>
        <end position="73"/>
    </location>
</feature>
<feature type="domain" description="PDZ" evidence="3">
    <location>
        <begin position="173"/>
        <end position="245"/>
    </location>
</feature>
<dbReference type="SUPFAM" id="SSF50156">
    <property type="entry name" value="PDZ domain-like"/>
    <property type="match status" value="1"/>
</dbReference>
<evidence type="ECO:0000313" key="5">
    <source>
        <dbReference type="Proteomes" id="UP000236178"/>
    </source>
</evidence>
<evidence type="ECO:0000313" key="4">
    <source>
        <dbReference type="EMBL" id="PKT70964.1"/>
    </source>
</evidence>
<sequence>MEPTALRPKPMPGQEPGGGPRPTDSARPPAGIRSPGASRRRGRRPVTLLLGVSAAVVLVLSGAGLGAVGATVIGVHGLAHLRKEAAAAGLPGHPSAGPGTRRPDGSGTPRSAGPRSAGPAAARSAGSGAARPTAPAVPPSMGSAEPRAAGSTAGSGGAGPVRPEDSQGPAARGTLGIEAVDAPGGGGALIVGVHLPGPGYSAGLVRGDVLLALDGTGITSAADLARAVADARPGREVTLRVRHADGGRGHLSAVPGTAT</sequence>
<reference evidence="4 5" key="1">
    <citation type="submission" date="2017-12" db="EMBL/GenBank/DDBJ databases">
        <title>Streptomyces populusis sp. nov., a novel endophytic actinobacterium isolated from stems of Populus adenopoda Maxim.</title>
        <authorList>
            <person name="Wang Z."/>
        </authorList>
    </citation>
    <scope>NUCLEOTIDE SEQUENCE [LARGE SCALE GENOMIC DNA]</scope>
    <source>
        <strain evidence="4 5">A249</strain>
    </source>
</reference>
<dbReference type="InterPro" id="IPR036034">
    <property type="entry name" value="PDZ_sf"/>
</dbReference>
<dbReference type="RefSeq" id="WP_103551117.1">
    <property type="nucleotide sequence ID" value="NZ_JBHJSK010000014.1"/>
</dbReference>
<dbReference type="SMART" id="SM00228">
    <property type="entry name" value="PDZ"/>
    <property type="match status" value="1"/>
</dbReference>
<keyword evidence="5" id="KW-1185">Reference proteome</keyword>
<protein>
    <submittedName>
        <fullName evidence="4">PDZ domain-containing protein</fullName>
    </submittedName>
</protein>
<feature type="region of interest" description="Disordered" evidence="1">
    <location>
        <begin position="89"/>
        <end position="171"/>
    </location>
</feature>
<dbReference type="Pfam" id="PF13180">
    <property type="entry name" value="PDZ_2"/>
    <property type="match status" value="1"/>
</dbReference>
<keyword evidence="2" id="KW-0472">Membrane</keyword>
<feature type="compositionally biased region" description="Low complexity" evidence="1">
    <location>
        <begin position="110"/>
        <end position="134"/>
    </location>
</feature>
<dbReference type="Gene3D" id="2.30.42.10">
    <property type="match status" value="1"/>
</dbReference>
<gene>
    <name evidence="4" type="ORF">CW362_21355</name>
</gene>